<dbReference type="InterPro" id="IPR023351">
    <property type="entry name" value="YppE-like_sf"/>
</dbReference>
<dbReference type="AlphaFoldDB" id="A0A2N0Z3K7"/>
<protein>
    <submittedName>
        <fullName evidence="1">DUF1798 domain-containing protein</fullName>
    </submittedName>
</protein>
<dbReference type="SUPFAM" id="SSF140415">
    <property type="entry name" value="YppE-like"/>
    <property type="match status" value="1"/>
</dbReference>
<comment type="caution">
    <text evidence="1">The sequence shown here is derived from an EMBL/GenBank/DDBJ whole genome shotgun (WGS) entry which is preliminary data.</text>
</comment>
<reference evidence="1 2" key="1">
    <citation type="journal article" date="2003" name="Int. J. Syst. Evol. Microbiol.">
        <title>Bacillus nealsonii sp. nov., isolated from a spacecraft-assembly facility, whose spores are gamma-radiation resistant.</title>
        <authorList>
            <person name="Venkateswaran K."/>
            <person name="Kempf M."/>
            <person name="Chen F."/>
            <person name="Satomi M."/>
            <person name="Nicholson W."/>
            <person name="Kern R."/>
        </authorList>
    </citation>
    <scope>NUCLEOTIDE SEQUENCE [LARGE SCALE GENOMIC DNA]</scope>
    <source>
        <strain evidence="1 2">FO-92</strain>
    </source>
</reference>
<dbReference type="InterPro" id="IPR014913">
    <property type="entry name" value="YppE-like"/>
</dbReference>
<dbReference type="EMBL" id="PISE01000016">
    <property type="protein sequence ID" value="PKG24090.1"/>
    <property type="molecule type" value="Genomic_DNA"/>
</dbReference>
<organism evidence="1 2">
    <name type="scientific">Niallia nealsonii</name>
    <dbReference type="NCBI Taxonomy" id="115979"/>
    <lineage>
        <taxon>Bacteria</taxon>
        <taxon>Bacillati</taxon>
        <taxon>Bacillota</taxon>
        <taxon>Bacilli</taxon>
        <taxon>Bacillales</taxon>
        <taxon>Bacillaceae</taxon>
        <taxon>Niallia</taxon>
    </lineage>
</organism>
<accession>A0A2N0Z3K7</accession>
<proteinExistence type="predicted"/>
<name>A0A2N0Z3K7_9BACI</name>
<gene>
    <name evidence="1" type="ORF">CWS01_08455</name>
</gene>
<sequence>MNEKVILINQLKENTKMLIEATEYLMDTFIKVKASGKGEDFYEVVVPFANKVKKINEDWKVSAINWVVANKPEYLYAAQIQSASDHLEIISVSAFYPDTSKKRFMDAIKSVQYTLEVLLNQLSSIEKK</sequence>
<evidence type="ECO:0000313" key="2">
    <source>
        <dbReference type="Proteomes" id="UP000233375"/>
    </source>
</evidence>
<keyword evidence="2" id="KW-1185">Reference proteome</keyword>
<evidence type="ECO:0000313" key="1">
    <source>
        <dbReference type="EMBL" id="PKG24090.1"/>
    </source>
</evidence>
<dbReference type="Pfam" id="PF08807">
    <property type="entry name" value="DUF1798"/>
    <property type="match status" value="1"/>
</dbReference>
<dbReference type="OrthoDB" id="2361079at2"/>
<dbReference type="Proteomes" id="UP000233375">
    <property type="component" value="Unassembled WGS sequence"/>
</dbReference>
<dbReference type="Gene3D" id="1.20.120.440">
    <property type="entry name" value="YppE-like"/>
    <property type="match status" value="1"/>
</dbReference>